<evidence type="ECO:0000313" key="3">
    <source>
        <dbReference type="Proteomes" id="UP000436088"/>
    </source>
</evidence>
<dbReference type="PANTHER" id="PTHR31151:SF0">
    <property type="entry name" value="PROLINE-TRNA LIGASE (DUF1680)"/>
    <property type="match status" value="1"/>
</dbReference>
<sequence>MKGFVLFLAIAVFSLHGNGVVSKECTNIPTQLSSHRFSYELLKSNNETWRQGMFSHYHLIPTDDSAWSDLLPRKILREEDELGWQMMYQKIMHPGRFNLAADSLKEVSLHDVQLDSNSIHWRAQQTNLEYLLMLDVDNLVWSFRKTVGLPVEN</sequence>
<keyword evidence="3" id="KW-1185">Reference proteome</keyword>
<feature type="chain" id="PRO_5025570261" evidence="1">
    <location>
        <begin position="23"/>
        <end position="153"/>
    </location>
</feature>
<proteinExistence type="predicted"/>
<evidence type="ECO:0000313" key="2">
    <source>
        <dbReference type="EMBL" id="KAE8735511.1"/>
    </source>
</evidence>
<gene>
    <name evidence="2" type="ORF">F3Y22_tig00000340pilonHSYRG00524</name>
</gene>
<comment type="caution">
    <text evidence="2">The sequence shown here is derived from an EMBL/GenBank/DDBJ whole genome shotgun (WGS) entry which is preliminary data.</text>
</comment>
<protein>
    <submittedName>
        <fullName evidence="2">Uncharacterized protein</fullName>
    </submittedName>
</protein>
<organism evidence="2 3">
    <name type="scientific">Hibiscus syriacus</name>
    <name type="common">Rose of Sharon</name>
    <dbReference type="NCBI Taxonomy" id="106335"/>
    <lineage>
        <taxon>Eukaryota</taxon>
        <taxon>Viridiplantae</taxon>
        <taxon>Streptophyta</taxon>
        <taxon>Embryophyta</taxon>
        <taxon>Tracheophyta</taxon>
        <taxon>Spermatophyta</taxon>
        <taxon>Magnoliopsida</taxon>
        <taxon>eudicotyledons</taxon>
        <taxon>Gunneridae</taxon>
        <taxon>Pentapetalae</taxon>
        <taxon>rosids</taxon>
        <taxon>malvids</taxon>
        <taxon>Malvales</taxon>
        <taxon>Malvaceae</taxon>
        <taxon>Malvoideae</taxon>
        <taxon>Hibiscus</taxon>
    </lineage>
</organism>
<name>A0A6A3D822_HIBSY</name>
<keyword evidence="1" id="KW-0732">Signal</keyword>
<dbReference type="PANTHER" id="PTHR31151">
    <property type="entry name" value="PROLINE-TRNA LIGASE (DUF1680)"/>
    <property type="match status" value="1"/>
</dbReference>
<reference evidence="2" key="1">
    <citation type="submission" date="2019-09" db="EMBL/GenBank/DDBJ databases">
        <title>Draft genome information of white flower Hibiscus syriacus.</title>
        <authorList>
            <person name="Kim Y.-M."/>
        </authorList>
    </citation>
    <scope>NUCLEOTIDE SEQUENCE [LARGE SCALE GENOMIC DNA]</scope>
    <source>
        <strain evidence="2">YM2019G1</strain>
    </source>
</reference>
<feature type="signal peptide" evidence="1">
    <location>
        <begin position="1"/>
        <end position="22"/>
    </location>
</feature>
<evidence type="ECO:0000256" key="1">
    <source>
        <dbReference type="SAM" id="SignalP"/>
    </source>
</evidence>
<dbReference type="EMBL" id="VEPZ02000032">
    <property type="protein sequence ID" value="KAE8735511.1"/>
    <property type="molecule type" value="Genomic_DNA"/>
</dbReference>
<accession>A0A6A3D822</accession>
<dbReference type="AlphaFoldDB" id="A0A6A3D822"/>
<dbReference type="Proteomes" id="UP000436088">
    <property type="component" value="Unassembled WGS sequence"/>
</dbReference>